<comment type="caution">
    <text evidence="2">The sequence shown here is derived from an EMBL/GenBank/DDBJ whole genome shotgun (WGS) entry which is preliminary data.</text>
</comment>
<reference evidence="2 3" key="1">
    <citation type="submission" date="2020-08" db="EMBL/GenBank/DDBJ databases">
        <authorList>
            <person name="Koutsovoulos G."/>
            <person name="Danchin GJ E."/>
        </authorList>
    </citation>
    <scope>NUCLEOTIDE SEQUENCE [LARGE SCALE GENOMIC DNA]</scope>
</reference>
<proteinExistence type="predicted"/>
<dbReference type="AlphaFoldDB" id="A0A6V7WEF7"/>
<keyword evidence="1" id="KW-0472">Membrane</keyword>
<gene>
    <name evidence="2" type="ORF">MENT_LOCUS37808</name>
</gene>
<evidence type="ECO:0000256" key="1">
    <source>
        <dbReference type="SAM" id="Phobius"/>
    </source>
</evidence>
<feature type="transmembrane region" description="Helical" evidence="1">
    <location>
        <begin position="14"/>
        <end position="31"/>
    </location>
</feature>
<sequence length="49" mass="5707">MATLFTTKYRQTKVPIFGVCSILILVGYYSLKFIRRPHYTCLLDSCFVV</sequence>
<evidence type="ECO:0000313" key="2">
    <source>
        <dbReference type="EMBL" id="CAD2185387.1"/>
    </source>
</evidence>
<organism evidence="2 3">
    <name type="scientific">Meloidogyne enterolobii</name>
    <name type="common">Root-knot nematode worm</name>
    <name type="synonym">Meloidogyne mayaguensis</name>
    <dbReference type="NCBI Taxonomy" id="390850"/>
    <lineage>
        <taxon>Eukaryota</taxon>
        <taxon>Metazoa</taxon>
        <taxon>Ecdysozoa</taxon>
        <taxon>Nematoda</taxon>
        <taxon>Chromadorea</taxon>
        <taxon>Rhabditida</taxon>
        <taxon>Tylenchina</taxon>
        <taxon>Tylenchomorpha</taxon>
        <taxon>Tylenchoidea</taxon>
        <taxon>Meloidogynidae</taxon>
        <taxon>Meloidogyninae</taxon>
        <taxon>Meloidogyne</taxon>
    </lineage>
</organism>
<protein>
    <submittedName>
        <fullName evidence="2">Uncharacterized protein</fullName>
    </submittedName>
</protein>
<dbReference type="EMBL" id="CAJEWN010000543">
    <property type="protein sequence ID" value="CAD2185387.1"/>
    <property type="molecule type" value="Genomic_DNA"/>
</dbReference>
<evidence type="ECO:0000313" key="3">
    <source>
        <dbReference type="Proteomes" id="UP000580250"/>
    </source>
</evidence>
<dbReference type="Proteomes" id="UP000580250">
    <property type="component" value="Unassembled WGS sequence"/>
</dbReference>
<keyword evidence="1" id="KW-0812">Transmembrane</keyword>
<name>A0A6V7WEF7_MELEN</name>
<keyword evidence="1" id="KW-1133">Transmembrane helix</keyword>
<accession>A0A6V7WEF7</accession>